<keyword evidence="2" id="KW-1133">Transmembrane helix</keyword>
<accession>A0A3B1DRW4</accession>
<feature type="region of interest" description="Disordered" evidence="1">
    <location>
        <begin position="111"/>
        <end position="173"/>
    </location>
</feature>
<feature type="compositionally biased region" description="Polar residues" evidence="1">
    <location>
        <begin position="150"/>
        <end position="173"/>
    </location>
</feature>
<evidence type="ECO:0000256" key="2">
    <source>
        <dbReference type="SAM" id="Phobius"/>
    </source>
</evidence>
<dbReference type="AlphaFoldDB" id="A0A3B1DRW4"/>
<sequence>MKKLFALLFSLFSYAASFIITRPWLSGVAIVCGVLALMMVGYGPKMSWEKQENLSEDYLYLDEGFIKTKGPSTAPRRFESKETKTVKIIEKHPELNGPHFAGVKRSSPFAPHPVSKIVGSHHSQNRTAPSKWSQQTNHSAGRSHQKHQHPSNVVSNHSTKQSSNRPILKTSASHPVSSAWLLGIIEEGEEPQKESHHRHKSHSSEGPLIIQGNHSNH</sequence>
<keyword evidence="2" id="KW-0472">Membrane</keyword>
<feature type="compositionally biased region" description="Polar residues" evidence="1">
    <location>
        <begin position="121"/>
        <end position="140"/>
    </location>
</feature>
<dbReference type="EMBL" id="UOGL01000572">
    <property type="protein sequence ID" value="VAX41631.1"/>
    <property type="molecule type" value="Genomic_DNA"/>
</dbReference>
<name>A0A3B1DRW4_9ZZZZ</name>
<feature type="transmembrane region" description="Helical" evidence="2">
    <location>
        <begin position="25"/>
        <end position="43"/>
    </location>
</feature>
<evidence type="ECO:0000313" key="3">
    <source>
        <dbReference type="EMBL" id="VAX41631.1"/>
    </source>
</evidence>
<reference evidence="3" key="1">
    <citation type="submission" date="2018-06" db="EMBL/GenBank/DDBJ databases">
        <authorList>
            <person name="Zhirakovskaya E."/>
        </authorList>
    </citation>
    <scope>NUCLEOTIDE SEQUENCE</scope>
</reference>
<keyword evidence="2" id="KW-0812">Transmembrane</keyword>
<evidence type="ECO:0000256" key="1">
    <source>
        <dbReference type="SAM" id="MobiDB-lite"/>
    </source>
</evidence>
<organism evidence="3">
    <name type="scientific">hydrothermal vent metagenome</name>
    <dbReference type="NCBI Taxonomy" id="652676"/>
    <lineage>
        <taxon>unclassified sequences</taxon>
        <taxon>metagenomes</taxon>
        <taxon>ecological metagenomes</taxon>
    </lineage>
</organism>
<proteinExistence type="predicted"/>
<protein>
    <submittedName>
        <fullName evidence="3">Uncharacterized protein</fullName>
    </submittedName>
</protein>
<feature type="region of interest" description="Disordered" evidence="1">
    <location>
        <begin position="190"/>
        <end position="217"/>
    </location>
</feature>
<gene>
    <name evidence="3" type="ORF">MNBD_PLANCTO02-975</name>
</gene>